<keyword evidence="2" id="KW-0812">Transmembrane</keyword>
<dbReference type="GeneID" id="29117467"/>
<evidence type="ECO:0000313" key="3">
    <source>
        <dbReference type="EMBL" id="OAG14967.1"/>
    </source>
</evidence>
<accession>A0A177D6Q9</accession>
<sequence length="158" mass="16930">MANIVRPAAAHTDTGPIEKHTNTPTPGIATSLSPTTIGLICGLGGCGILGFFIWAIVYFRWFKPIEIRIKEGEAGYYNTPTAEQNKNKNRNSTITDVKQSIFAHNAIGISTERPATDGGVYPSIGMAVNTALEREILEILEAEVDTIGRCRGLGSGLV</sequence>
<dbReference type="VEuPathDB" id="FungiDB:CC77DRAFT_485690"/>
<feature type="transmembrane region" description="Helical" evidence="2">
    <location>
        <begin position="37"/>
        <end position="59"/>
    </location>
</feature>
<evidence type="ECO:0000256" key="2">
    <source>
        <dbReference type="SAM" id="Phobius"/>
    </source>
</evidence>
<dbReference type="Proteomes" id="UP000077248">
    <property type="component" value="Unassembled WGS sequence"/>
</dbReference>
<proteinExistence type="predicted"/>
<name>A0A177D6Q9_ALTAL</name>
<dbReference type="KEGG" id="aalt:CC77DRAFT_485690"/>
<organism evidence="3 4">
    <name type="scientific">Alternaria alternata</name>
    <name type="common">Alternaria rot fungus</name>
    <name type="synonym">Torula alternata</name>
    <dbReference type="NCBI Taxonomy" id="5599"/>
    <lineage>
        <taxon>Eukaryota</taxon>
        <taxon>Fungi</taxon>
        <taxon>Dikarya</taxon>
        <taxon>Ascomycota</taxon>
        <taxon>Pezizomycotina</taxon>
        <taxon>Dothideomycetes</taxon>
        <taxon>Pleosporomycetidae</taxon>
        <taxon>Pleosporales</taxon>
        <taxon>Pleosporineae</taxon>
        <taxon>Pleosporaceae</taxon>
        <taxon>Alternaria</taxon>
        <taxon>Alternaria sect. Alternaria</taxon>
        <taxon>Alternaria alternata complex</taxon>
    </lineage>
</organism>
<keyword evidence="4" id="KW-1185">Reference proteome</keyword>
<evidence type="ECO:0000256" key="1">
    <source>
        <dbReference type="SAM" id="MobiDB-lite"/>
    </source>
</evidence>
<reference evidence="3 4" key="1">
    <citation type="submission" date="2016-05" db="EMBL/GenBank/DDBJ databases">
        <title>Comparative analysis of secretome profiles of manganese(II)-oxidizing ascomycete fungi.</title>
        <authorList>
            <consortium name="DOE Joint Genome Institute"/>
            <person name="Zeiner C.A."/>
            <person name="Purvine S.O."/>
            <person name="Zink E.M."/>
            <person name="Wu S."/>
            <person name="Pasa-Tolic L."/>
            <person name="Chaput D.L."/>
            <person name="Haridas S."/>
            <person name="Grigoriev I.V."/>
            <person name="Santelli C.M."/>
            <person name="Hansel C.M."/>
        </authorList>
    </citation>
    <scope>NUCLEOTIDE SEQUENCE [LARGE SCALE GENOMIC DNA]</scope>
    <source>
        <strain evidence="3 4">SRC1lrK2f</strain>
    </source>
</reference>
<feature type="region of interest" description="Disordered" evidence="1">
    <location>
        <begin position="1"/>
        <end position="28"/>
    </location>
</feature>
<dbReference type="EMBL" id="KV441496">
    <property type="protein sequence ID" value="OAG14967.1"/>
    <property type="molecule type" value="Genomic_DNA"/>
</dbReference>
<evidence type="ECO:0000313" key="4">
    <source>
        <dbReference type="Proteomes" id="UP000077248"/>
    </source>
</evidence>
<dbReference type="RefSeq" id="XP_018380388.1">
    <property type="nucleotide sequence ID" value="XM_018531873.1"/>
</dbReference>
<keyword evidence="2" id="KW-1133">Transmembrane helix</keyword>
<protein>
    <submittedName>
        <fullName evidence="3">Uncharacterized protein</fullName>
    </submittedName>
</protein>
<keyword evidence="2" id="KW-0472">Membrane</keyword>
<dbReference type="AlphaFoldDB" id="A0A177D6Q9"/>
<gene>
    <name evidence="3" type="ORF">CC77DRAFT_485690</name>
</gene>